<evidence type="ECO:0000313" key="13">
    <source>
        <dbReference type="Proteomes" id="UP000310200"/>
    </source>
</evidence>
<feature type="transmembrane region" description="Helical" evidence="11">
    <location>
        <begin position="704"/>
        <end position="727"/>
    </location>
</feature>
<name>A0A4S2KI78_9HYME</name>
<dbReference type="EMBL" id="QBLH01002723">
    <property type="protein sequence ID" value="TGZ47589.1"/>
    <property type="molecule type" value="Genomic_DNA"/>
</dbReference>
<dbReference type="GO" id="GO:0045893">
    <property type="term" value="P:positive regulation of DNA-templated transcription"/>
    <property type="evidence" value="ECO:0007669"/>
    <property type="project" value="TreeGrafter"/>
</dbReference>
<feature type="region of interest" description="Disordered" evidence="10">
    <location>
        <begin position="677"/>
        <end position="696"/>
    </location>
</feature>
<evidence type="ECO:0000256" key="9">
    <source>
        <dbReference type="ARBA" id="ARBA00031981"/>
    </source>
</evidence>
<reference evidence="12 13" key="1">
    <citation type="journal article" date="2019" name="Philos. Trans. R. Soc. Lond., B, Biol. Sci.">
        <title>Ant behaviour and brain gene expression of defending hosts depend on the ecological success of the intruding social parasite.</title>
        <authorList>
            <person name="Kaur R."/>
            <person name="Stoldt M."/>
            <person name="Jongepier E."/>
            <person name="Feldmeyer B."/>
            <person name="Menzel F."/>
            <person name="Bornberg-Bauer E."/>
            <person name="Foitzik S."/>
        </authorList>
    </citation>
    <scope>NUCLEOTIDE SEQUENCE [LARGE SCALE GENOMIC DNA]</scope>
    <source>
        <tissue evidence="12">Whole body</tissue>
    </source>
</reference>
<organism evidence="12 13">
    <name type="scientific">Temnothorax longispinosus</name>
    <dbReference type="NCBI Taxonomy" id="300112"/>
    <lineage>
        <taxon>Eukaryota</taxon>
        <taxon>Metazoa</taxon>
        <taxon>Ecdysozoa</taxon>
        <taxon>Arthropoda</taxon>
        <taxon>Hexapoda</taxon>
        <taxon>Insecta</taxon>
        <taxon>Pterygota</taxon>
        <taxon>Neoptera</taxon>
        <taxon>Endopterygota</taxon>
        <taxon>Hymenoptera</taxon>
        <taxon>Apocrita</taxon>
        <taxon>Aculeata</taxon>
        <taxon>Formicoidea</taxon>
        <taxon>Formicidae</taxon>
        <taxon>Myrmicinae</taxon>
        <taxon>Temnothorax</taxon>
    </lineage>
</organism>
<accession>A0A4S2KI78</accession>
<evidence type="ECO:0000256" key="7">
    <source>
        <dbReference type="ARBA" id="ARBA00023242"/>
    </source>
</evidence>
<evidence type="ECO:0000256" key="6">
    <source>
        <dbReference type="ARBA" id="ARBA00023163"/>
    </source>
</evidence>
<keyword evidence="7" id="KW-0539">Nucleus</keyword>
<proteinExistence type="inferred from homology"/>
<comment type="function">
    <text evidence="8">Component of the Mediator complex, a coactivator involved in the regulated transcription of nearly all RNA polymerase II-dependent genes. Mediator functions as a bridge to convey information from gene-specific regulatory proteins to the basal RNA polymerase II transcription machinery. Mediator is recruited to promoters by direct interactions with regulatory proteins and serves as a scaffold for the assembly of a functional preinitiation complex with RNA polymerase II and the general transcription factors.</text>
</comment>
<dbReference type="PANTHER" id="PTHR31705">
    <property type="entry name" value="MEDIATOR OF RNA POLYMERASE II TRANSCRIPTION SUBUNIT 30"/>
    <property type="match status" value="1"/>
</dbReference>
<evidence type="ECO:0000256" key="5">
    <source>
        <dbReference type="ARBA" id="ARBA00023159"/>
    </source>
</evidence>
<keyword evidence="11" id="KW-0812">Transmembrane</keyword>
<evidence type="ECO:0000256" key="1">
    <source>
        <dbReference type="ARBA" id="ARBA00004123"/>
    </source>
</evidence>
<dbReference type="GO" id="GO:0016592">
    <property type="term" value="C:mediator complex"/>
    <property type="evidence" value="ECO:0007669"/>
    <property type="project" value="TreeGrafter"/>
</dbReference>
<protein>
    <recommendedName>
        <fullName evidence="3">Mediator of RNA polymerase II transcription subunit 30</fullName>
    </recommendedName>
    <alternativeName>
        <fullName evidence="9">Mediator complex subunit 30</fullName>
    </alternativeName>
</protein>
<evidence type="ECO:0000256" key="3">
    <source>
        <dbReference type="ARBA" id="ARBA00019664"/>
    </source>
</evidence>
<feature type="region of interest" description="Disordered" evidence="10">
    <location>
        <begin position="802"/>
        <end position="831"/>
    </location>
</feature>
<dbReference type="InterPro" id="IPR021019">
    <property type="entry name" value="Mediator_Med30_met"/>
</dbReference>
<feature type="region of interest" description="Disordered" evidence="10">
    <location>
        <begin position="223"/>
        <end position="246"/>
    </location>
</feature>
<evidence type="ECO:0000256" key="8">
    <source>
        <dbReference type="ARBA" id="ARBA00025687"/>
    </source>
</evidence>
<evidence type="ECO:0000256" key="10">
    <source>
        <dbReference type="SAM" id="MobiDB-lite"/>
    </source>
</evidence>
<evidence type="ECO:0000256" key="11">
    <source>
        <dbReference type="SAM" id="Phobius"/>
    </source>
</evidence>
<feature type="region of interest" description="Disordered" evidence="10">
    <location>
        <begin position="152"/>
        <end position="184"/>
    </location>
</feature>
<feature type="region of interest" description="Disordered" evidence="10">
    <location>
        <begin position="875"/>
        <end position="900"/>
    </location>
</feature>
<dbReference type="PANTHER" id="PTHR31705:SF4">
    <property type="entry name" value="MEDIATOR OF RNA POLYMERASE II TRANSCRIPTION SUBUNIT 30"/>
    <property type="match status" value="1"/>
</dbReference>
<evidence type="ECO:0000256" key="4">
    <source>
        <dbReference type="ARBA" id="ARBA00023015"/>
    </source>
</evidence>
<feature type="compositionally biased region" description="Low complexity" evidence="10">
    <location>
        <begin position="883"/>
        <end position="892"/>
    </location>
</feature>
<keyword evidence="11" id="KW-0472">Membrane</keyword>
<keyword evidence="5" id="KW-0010">Activator</keyword>
<dbReference type="GO" id="GO:0003712">
    <property type="term" value="F:transcription coregulator activity"/>
    <property type="evidence" value="ECO:0007669"/>
    <property type="project" value="TreeGrafter"/>
</dbReference>
<keyword evidence="6" id="KW-0804">Transcription</keyword>
<comment type="similarity">
    <text evidence="2">Belongs to the Mediator complex subunit 30 family.</text>
</comment>
<dbReference type="Pfam" id="PF11315">
    <property type="entry name" value="Med30"/>
    <property type="match status" value="1"/>
</dbReference>
<evidence type="ECO:0000256" key="2">
    <source>
        <dbReference type="ARBA" id="ARBA00010606"/>
    </source>
</evidence>
<comment type="subcellular location">
    <subcellularLocation>
        <location evidence="1">Nucleus</location>
    </subcellularLocation>
</comment>
<dbReference type="STRING" id="300112.A0A4S2KI78"/>
<keyword evidence="13" id="KW-1185">Reference proteome</keyword>
<comment type="caution">
    <text evidence="12">The sequence shown here is derived from an EMBL/GenBank/DDBJ whole genome shotgun (WGS) entry which is preliminary data.</text>
</comment>
<keyword evidence="11" id="KW-1133">Transmembrane helix</keyword>
<evidence type="ECO:0000313" key="12">
    <source>
        <dbReference type="EMBL" id="TGZ47589.1"/>
    </source>
</evidence>
<dbReference type="AlphaFoldDB" id="A0A4S2KI78"/>
<keyword evidence="4" id="KW-0805">Transcription regulation</keyword>
<dbReference type="Proteomes" id="UP000310200">
    <property type="component" value="Unassembled WGS sequence"/>
</dbReference>
<gene>
    <name evidence="12" type="ORF">DBV15_03453</name>
</gene>
<sequence length="1003" mass="112956">MARRVKFYICVTDIEVKNSPCKERAPYSGGPVPFKDAGCRDAVWYQGHLPSGTPGTSHWLCLPIQYLPSIPGYIPVYIRYGDEPLEGINPELAEAFGETSNSVKSLQKIDHTLAHESDNFKDDDINTFMEESNREHVYPLHVREAESRSFAAVNDNEPGNPNKPKLLTIYTLPDDNENGPRRRYRGRSRIKNSRKRPAFKVNPLSDEKKEELEKLAIEVEKEETKPNELYAPNPRYPESPSENTHSRHRTHNFIAPIKVQVPLDETLTDLPKIPQISDFSQSDHDIATFEAEEEELPIKGQGPATFLSNVDKLSPIDLPNENEANKNSISETEKVKERPLMKIDLLEIPQDTDFSKSSDEHNIAAAEADKNGSPIKIQRPTTFLSNVDKLSPIDLPNETKTNEKKEIKDFIQHADEMAGQQHPFLPGFPNVQQSPMRTQFGGGQMVSGLMGPQQGNMVSSQQFGMGVGVGTVQEIVNRTQELFATLKVLQPPNGTAQGANMANEKKKKVYEQLDMIKIMFKRLRLIYEKCNENCQGMEYTHIESLIPLKEEWDMKSDEKKTSESYRLSCEERKEIMEQVVLKNRHIKEIIDHLRRIISEINTIRHELSPHFRSDHDAVTMGSLIIVLTAFAVYCSEVYCDTLPSKVAKPEDTVLLEKNNSHATIEKGSLWKSLSPSRLKPTKLEKSRNLASSTNSEANTRRGRFLSSLAFLTGLGFGGLATAASSTVKNKMIAKMPQMFGINLGVSKTSPYFTAYYGQYPQAPFLPYPFLYPGPFGFAPTIGAVKTQTSQNDLTPQVINLFDNRPNDLVGNNEDYAEDTENAGNGADDRNAEEKGMIGECKEGQRKHGKGTAREREYLQVNAADLRATLNFQAANQTVPDNATTTSSPNDTNTTHHHHHYGGYKEYPHFPGYYGGYPQNIQHVDITTTQPYSQISYNVPYEQPANFYHDDKYNVYPGHNPSLPAPFSPDHTNEYVGTDFNRLYPSIIPSHYQPPNISGFRPLK</sequence>